<keyword evidence="2" id="KW-1185">Reference proteome</keyword>
<protein>
    <submittedName>
        <fullName evidence="1">Uncharacterized protein</fullName>
    </submittedName>
</protein>
<name>A0A517QWP1_9PLAN</name>
<dbReference type="Proteomes" id="UP000317318">
    <property type="component" value="Chromosome"/>
</dbReference>
<dbReference type="KEGG" id="svp:Pan189_03450"/>
<evidence type="ECO:0000313" key="1">
    <source>
        <dbReference type="EMBL" id="QDT35990.1"/>
    </source>
</evidence>
<gene>
    <name evidence="1" type="ORF">Pan189_03450</name>
</gene>
<dbReference type="AlphaFoldDB" id="A0A517QWP1"/>
<evidence type="ECO:0000313" key="2">
    <source>
        <dbReference type="Proteomes" id="UP000317318"/>
    </source>
</evidence>
<organism evidence="1 2">
    <name type="scientific">Stratiformator vulcanicus</name>
    <dbReference type="NCBI Taxonomy" id="2527980"/>
    <lineage>
        <taxon>Bacteria</taxon>
        <taxon>Pseudomonadati</taxon>
        <taxon>Planctomycetota</taxon>
        <taxon>Planctomycetia</taxon>
        <taxon>Planctomycetales</taxon>
        <taxon>Planctomycetaceae</taxon>
        <taxon>Stratiformator</taxon>
    </lineage>
</organism>
<proteinExistence type="predicted"/>
<dbReference type="EMBL" id="CP036268">
    <property type="protein sequence ID" value="QDT35990.1"/>
    <property type="molecule type" value="Genomic_DNA"/>
</dbReference>
<accession>A0A517QWP1</accession>
<reference evidence="1 2" key="1">
    <citation type="submission" date="2019-02" db="EMBL/GenBank/DDBJ databases">
        <title>Deep-cultivation of Planctomycetes and their phenomic and genomic characterization uncovers novel biology.</title>
        <authorList>
            <person name="Wiegand S."/>
            <person name="Jogler M."/>
            <person name="Boedeker C."/>
            <person name="Pinto D."/>
            <person name="Vollmers J."/>
            <person name="Rivas-Marin E."/>
            <person name="Kohn T."/>
            <person name="Peeters S.H."/>
            <person name="Heuer A."/>
            <person name="Rast P."/>
            <person name="Oberbeckmann S."/>
            <person name="Bunk B."/>
            <person name="Jeske O."/>
            <person name="Meyerdierks A."/>
            <person name="Storesund J.E."/>
            <person name="Kallscheuer N."/>
            <person name="Luecker S."/>
            <person name="Lage O.M."/>
            <person name="Pohl T."/>
            <person name="Merkel B.J."/>
            <person name="Hornburger P."/>
            <person name="Mueller R.-W."/>
            <person name="Bruemmer F."/>
            <person name="Labrenz M."/>
            <person name="Spormann A.M."/>
            <person name="Op den Camp H."/>
            <person name="Overmann J."/>
            <person name="Amann R."/>
            <person name="Jetten M.S.M."/>
            <person name="Mascher T."/>
            <person name="Medema M.H."/>
            <person name="Devos D.P."/>
            <person name="Kaster A.-K."/>
            <person name="Ovreas L."/>
            <person name="Rohde M."/>
            <person name="Galperin M.Y."/>
            <person name="Jogler C."/>
        </authorList>
    </citation>
    <scope>NUCLEOTIDE SEQUENCE [LARGE SCALE GENOMIC DNA]</scope>
    <source>
        <strain evidence="1 2">Pan189</strain>
    </source>
</reference>
<sequence length="105" mass="12325">MGNMAFTPSKSFYENVQPWTVKRLATTKLWEIATFASTRRIIFLSKPTFLNYERCNAEDRQIRVGEHRQRDMPGVVICYTDFIFVEFRLLPGLLEAIFQLSITSR</sequence>